<evidence type="ECO:0000256" key="2">
    <source>
        <dbReference type="ARBA" id="ARBA00022771"/>
    </source>
</evidence>
<dbReference type="Gene3D" id="3.30.60.90">
    <property type="match status" value="1"/>
</dbReference>
<accession>A0A7S1Z3C5</accession>
<dbReference type="EMBL" id="HBGN01014820">
    <property type="protein sequence ID" value="CAD9327052.1"/>
    <property type="molecule type" value="Transcribed_RNA"/>
</dbReference>
<dbReference type="Pfam" id="PF00569">
    <property type="entry name" value="ZZ"/>
    <property type="match status" value="1"/>
</dbReference>
<evidence type="ECO:0000256" key="5">
    <source>
        <dbReference type="SAM" id="Coils"/>
    </source>
</evidence>
<name>A0A7S1Z3C5_9STRA</name>
<evidence type="ECO:0000256" key="1">
    <source>
        <dbReference type="ARBA" id="ARBA00022723"/>
    </source>
</evidence>
<dbReference type="InterPro" id="IPR000433">
    <property type="entry name" value="Znf_ZZ"/>
</dbReference>
<dbReference type="AlphaFoldDB" id="A0A7S1Z3C5"/>
<dbReference type="SMART" id="SM00291">
    <property type="entry name" value="ZnF_ZZ"/>
    <property type="match status" value="1"/>
</dbReference>
<keyword evidence="2 4" id="KW-0863">Zinc-finger</keyword>
<dbReference type="PROSITE" id="PS50135">
    <property type="entry name" value="ZF_ZZ_2"/>
    <property type="match status" value="1"/>
</dbReference>
<keyword evidence="3" id="KW-0862">Zinc</keyword>
<feature type="coiled-coil region" evidence="5">
    <location>
        <begin position="453"/>
        <end position="503"/>
    </location>
</feature>
<evidence type="ECO:0000256" key="3">
    <source>
        <dbReference type="ARBA" id="ARBA00022833"/>
    </source>
</evidence>
<evidence type="ECO:0000256" key="4">
    <source>
        <dbReference type="PROSITE-ProRule" id="PRU00228"/>
    </source>
</evidence>
<dbReference type="PANTHER" id="PTHR20930">
    <property type="entry name" value="OVARIAN CARCINOMA ANTIGEN CA125-RELATED"/>
    <property type="match status" value="1"/>
</dbReference>
<dbReference type="InterPro" id="IPR043145">
    <property type="entry name" value="Znf_ZZ_sf"/>
</dbReference>
<evidence type="ECO:0000313" key="7">
    <source>
        <dbReference type="EMBL" id="CAD9327052.1"/>
    </source>
</evidence>
<proteinExistence type="predicted"/>
<protein>
    <recommendedName>
        <fullName evidence="6">ZZ-type domain-containing protein</fullName>
    </recommendedName>
</protein>
<dbReference type="SUPFAM" id="SSF57850">
    <property type="entry name" value="RING/U-box"/>
    <property type="match status" value="1"/>
</dbReference>
<keyword evidence="5" id="KW-0175">Coiled coil</keyword>
<dbReference type="PANTHER" id="PTHR20930:SF0">
    <property type="entry name" value="PROTEIN ILRUN"/>
    <property type="match status" value="1"/>
</dbReference>
<organism evidence="7">
    <name type="scientific">Ditylum brightwellii</name>
    <dbReference type="NCBI Taxonomy" id="49249"/>
    <lineage>
        <taxon>Eukaryota</taxon>
        <taxon>Sar</taxon>
        <taxon>Stramenopiles</taxon>
        <taxon>Ochrophyta</taxon>
        <taxon>Bacillariophyta</taxon>
        <taxon>Mediophyceae</taxon>
        <taxon>Lithodesmiophycidae</taxon>
        <taxon>Lithodesmiales</taxon>
        <taxon>Lithodesmiaceae</taxon>
        <taxon>Ditylum</taxon>
    </lineage>
</organism>
<feature type="domain" description="ZZ-type" evidence="6">
    <location>
        <begin position="211"/>
        <end position="264"/>
    </location>
</feature>
<sequence>MAAVDTALREFEKFQNESLSPAIRISAARKSIARFEQAAREARNPDDKIAAIKNSGSVALRLAKIPFFQERESMKSVCYFFEYAICQFILALKEGREAKKKSDWSEKVEALLTSAAESTRQYLVESTDNWKLRAGKLQKIAKSISNKYYPDNEMDTNMIYANFLMLEACETLNGASKALSPPLGSWATPDRLKIMRSLITENEEKRNKVSTHKVTCVGCDKSPIFGIRYKCAVQPKYDLCAECYAISRNTDNPKPYIEIKSPQIDTTIEAIETLRLKFEAEAVAGGWHKALSALADAARPISEIAYIASSCSRANEKTSNCFAEIISKASEADSDRLTMERRARCLQLLSEATLARTRLLDGDDELNMDEAWRIADILMAAINTAQGNEDGDSSQVAGCLEEEATATALLGVFHYRVLKCNEDRARKLLMQSIQLAAAHTDLDGRTFFTADWYQEAKAALEEIRRKREAYDDAEFRKQRAPMLEKLKPDLEAMEAQMKRSESKRTQALYLLQYLVTAHPPKKSSVATSLKNKVDQLDPDGDSGEYTKALRRILAREAALAYHSDKNKDYGMEWAVLSEEIIKYINRYNSFLKDFD</sequence>
<evidence type="ECO:0000259" key="6">
    <source>
        <dbReference type="PROSITE" id="PS50135"/>
    </source>
</evidence>
<dbReference type="GO" id="GO:0008270">
    <property type="term" value="F:zinc ion binding"/>
    <property type="evidence" value="ECO:0007669"/>
    <property type="project" value="UniProtKB-KW"/>
</dbReference>
<reference evidence="7" key="1">
    <citation type="submission" date="2021-01" db="EMBL/GenBank/DDBJ databases">
        <authorList>
            <person name="Corre E."/>
            <person name="Pelletier E."/>
            <person name="Niang G."/>
            <person name="Scheremetjew M."/>
            <person name="Finn R."/>
            <person name="Kale V."/>
            <person name="Holt S."/>
            <person name="Cochrane G."/>
            <person name="Meng A."/>
            <person name="Brown T."/>
            <person name="Cohen L."/>
        </authorList>
    </citation>
    <scope>NUCLEOTIDE SEQUENCE</scope>
    <source>
        <strain evidence="7">Pop2</strain>
    </source>
</reference>
<keyword evidence="1" id="KW-0479">Metal-binding</keyword>
<gene>
    <name evidence="7" type="ORF">DBRI1063_LOCUS9478</name>
</gene>